<evidence type="ECO:0000313" key="3">
    <source>
        <dbReference type="Proteomes" id="UP001500889"/>
    </source>
</evidence>
<dbReference type="Proteomes" id="UP001500889">
    <property type="component" value="Chromosome E"/>
</dbReference>
<feature type="region of interest" description="Disordered" evidence="1">
    <location>
        <begin position="110"/>
        <end position="133"/>
    </location>
</feature>
<organism evidence="2 3">
    <name type="scientific">Drosophila madeirensis</name>
    <name type="common">Fruit fly</name>
    <dbReference type="NCBI Taxonomy" id="30013"/>
    <lineage>
        <taxon>Eukaryota</taxon>
        <taxon>Metazoa</taxon>
        <taxon>Ecdysozoa</taxon>
        <taxon>Arthropoda</taxon>
        <taxon>Hexapoda</taxon>
        <taxon>Insecta</taxon>
        <taxon>Pterygota</taxon>
        <taxon>Neoptera</taxon>
        <taxon>Endopterygota</taxon>
        <taxon>Diptera</taxon>
        <taxon>Brachycera</taxon>
        <taxon>Muscomorpha</taxon>
        <taxon>Ephydroidea</taxon>
        <taxon>Drosophilidae</taxon>
        <taxon>Drosophila</taxon>
        <taxon>Sophophora</taxon>
    </lineage>
</organism>
<feature type="region of interest" description="Disordered" evidence="1">
    <location>
        <begin position="44"/>
        <end position="64"/>
    </location>
</feature>
<protein>
    <submittedName>
        <fullName evidence="2">Cyclic AMP-dependent transcription factor ATF-6 alpha</fullName>
    </submittedName>
</protein>
<reference evidence="2 3" key="1">
    <citation type="submission" date="2024-02" db="EMBL/GenBank/DDBJ databases">
        <title>A chromosome-level genome assembly of Drosophila madeirensis, a fruit fly species endemic to Madeira island.</title>
        <authorList>
            <person name="Tomihara K."/>
            <person name="Llopart A."/>
            <person name="Yamamoto D."/>
        </authorList>
    </citation>
    <scope>NUCLEOTIDE SEQUENCE [LARGE SCALE GENOMIC DNA]</scope>
    <source>
        <strain evidence="2 3">RF1</strain>
    </source>
</reference>
<accession>A0AAU9G5Y4</accession>
<name>A0AAU9G5Y4_DROMD</name>
<keyword evidence="3" id="KW-1185">Reference proteome</keyword>
<proteinExistence type="predicted"/>
<evidence type="ECO:0000256" key="1">
    <source>
        <dbReference type="SAM" id="MobiDB-lite"/>
    </source>
</evidence>
<sequence length="133" mass="15219">MSLLLPTSDPNSNGDIMLMQVDCEVYNTQELELKSHMIPARLRPNGTNWHQNTPKFDNAVNEPQTNKVFDKIPVKYDKPRVHTFFMVGPKNQAAAAVSHEKPRLVQFNNSIANNSRQMSNARRRESLQAKFEP</sequence>
<feature type="compositionally biased region" description="Basic and acidic residues" evidence="1">
    <location>
        <begin position="122"/>
        <end position="133"/>
    </location>
</feature>
<dbReference type="EMBL" id="AP029267">
    <property type="protein sequence ID" value="BFG03087.1"/>
    <property type="molecule type" value="Genomic_DNA"/>
</dbReference>
<dbReference type="AlphaFoldDB" id="A0AAU9G5Y4"/>
<gene>
    <name evidence="2" type="ORF">DMAD_02429</name>
</gene>
<evidence type="ECO:0000313" key="2">
    <source>
        <dbReference type="EMBL" id="BFG03087.1"/>
    </source>
</evidence>
<feature type="compositionally biased region" description="Polar residues" evidence="1">
    <location>
        <begin position="110"/>
        <end position="120"/>
    </location>
</feature>
<feature type="compositionally biased region" description="Polar residues" evidence="1">
    <location>
        <begin position="45"/>
        <end position="64"/>
    </location>
</feature>